<evidence type="ECO:0000313" key="1">
    <source>
        <dbReference type="EMBL" id="TNN82001.1"/>
    </source>
</evidence>
<comment type="caution">
    <text evidence="1">The sequence shown here is derived from an EMBL/GenBank/DDBJ whole genome shotgun (WGS) entry which is preliminary data.</text>
</comment>
<name>A0A4Z2IVZ4_9TELE</name>
<sequence>MNIQHSSCFSDDLLSLRMGPESCAARSLNSVVMATETWRQSECISLGNKTRRALCIYSCRLFTINGHQYLYGLEDILWAAACGERRRELMKCSVSHICDSALTAMKLSSVTSEAKQNWGIFTWQRQPPTHCDRKPLRLPPSPRGNACRRCCESPITTFCYRVYIVNNGGGSRNHSLSESTCRCLQTIYDISLQPGCYFLHQRGSAIAKSSTFVQR</sequence>
<accession>A0A4Z2IVZ4</accession>
<dbReference type="AlphaFoldDB" id="A0A4Z2IVZ4"/>
<dbReference type="Proteomes" id="UP000314294">
    <property type="component" value="Unassembled WGS sequence"/>
</dbReference>
<evidence type="ECO:0000313" key="2">
    <source>
        <dbReference type="Proteomes" id="UP000314294"/>
    </source>
</evidence>
<keyword evidence="2" id="KW-1185">Reference proteome</keyword>
<proteinExistence type="predicted"/>
<protein>
    <submittedName>
        <fullName evidence="1">Uncharacterized protein</fullName>
    </submittedName>
</protein>
<dbReference type="EMBL" id="SRLO01000042">
    <property type="protein sequence ID" value="TNN82001.1"/>
    <property type="molecule type" value="Genomic_DNA"/>
</dbReference>
<gene>
    <name evidence="1" type="ORF">EYF80_007647</name>
</gene>
<reference evidence="1 2" key="1">
    <citation type="submission" date="2019-03" db="EMBL/GenBank/DDBJ databases">
        <title>First draft genome of Liparis tanakae, snailfish: a comprehensive survey of snailfish specific genes.</title>
        <authorList>
            <person name="Kim W."/>
            <person name="Song I."/>
            <person name="Jeong J.-H."/>
            <person name="Kim D."/>
            <person name="Kim S."/>
            <person name="Ryu S."/>
            <person name="Song J.Y."/>
            <person name="Lee S.K."/>
        </authorList>
    </citation>
    <scope>NUCLEOTIDE SEQUENCE [LARGE SCALE GENOMIC DNA]</scope>
    <source>
        <tissue evidence="1">Muscle</tissue>
    </source>
</reference>
<organism evidence="1 2">
    <name type="scientific">Liparis tanakae</name>
    <name type="common">Tanaka's snailfish</name>
    <dbReference type="NCBI Taxonomy" id="230148"/>
    <lineage>
        <taxon>Eukaryota</taxon>
        <taxon>Metazoa</taxon>
        <taxon>Chordata</taxon>
        <taxon>Craniata</taxon>
        <taxon>Vertebrata</taxon>
        <taxon>Euteleostomi</taxon>
        <taxon>Actinopterygii</taxon>
        <taxon>Neopterygii</taxon>
        <taxon>Teleostei</taxon>
        <taxon>Neoteleostei</taxon>
        <taxon>Acanthomorphata</taxon>
        <taxon>Eupercaria</taxon>
        <taxon>Perciformes</taxon>
        <taxon>Cottioidei</taxon>
        <taxon>Cottales</taxon>
        <taxon>Liparidae</taxon>
        <taxon>Liparis</taxon>
    </lineage>
</organism>